<dbReference type="Proteomes" id="UP000054248">
    <property type="component" value="Unassembled WGS sequence"/>
</dbReference>
<reference evidence="1 2" key="1">
    <citation type="submission" date="2014-04" db="EMBL/GenBank/DDBJ databases">
        <authorList>
            <consortium name="DOE Joint Genome Institute"/>
            <person name="Kuo A."/>
            <person name="Girlanda M."/>
            <person name="Perotto S."/>
            <person name="Kohler A."/>
            <person name="Nagy L.G."/>
            <person name="Floudas D."/>
            <person name="Copeland A."/>
            <person name="Barry K.W."/>
            <person name="Cichocki N."/>
            <person name="Veneault-Fourrey C."/>
            <person name="LaButti K."/>
            <person name="Lindquist E.A."/>
            <person name="Lipzen A."/>
            <person name="Lundell T."/>
            <person name="Morin E."/>
            <person name="Murat C."/>
            <person name="Sun H."/>
            <person name="Tunlid A."/>
            <person name="Henrissat B."/>
            <person name="Grigoriev I.V."/>
            <person name="Hibbett D.S."/>
            <person name="Martin F."/>
            <person name="Nordberg H.P."/>
            <person name="Cantor M.N."/>
            <person name="Hua S.X."/>
        </authorList>
    </citation>
    <scope>NUCLEOTIDE SEQUENCE [LARGE SCALE GENOMIC DNA]</scope>
    <source>
        <strain evidence="1 2">MUT 4182</strain>
    </source>
</reference>
<name>A0A0C3QW52_9AGAM</name>
<evidence type="ECO:0000313" key="1">
    <source>
        <dbReference type="EMBL" id="KIO33971.1"/>
    </source>
</evidence>
<proteinExistence type="predicted"/>
<gene>
    <name evidence="1" type="ORF">M407DRAFT_240840</name>
</gene>
<dbReference type="EMBL" id="KN822945">
    <property type="protein sequence ID" value="KIO33971.1"/>
    <property type="molecule type" value="Genomic_DNA"/>
</dbReference>
<dbReference type="HOGENOM" id="CLU_3015931_0_0_1"/>
<keyword evidence="2" id="KW-1185">Reference proteome</keyword>
<organism evidence="1 2">
    <name type="scientific">Tulasnella calospora MUT 4182</name>
    <dbReference type="NCBI Taxonomy" id="1051891"/>
    <lineage>
        <taxon>Eukaryota</taxon>
        <taxon>Fungi</taxon>
        <taxon>Dikarya</taxon>
        <taxon>Basidiomycota</taxon>
        <taxon>Agaricomycotina</taxon>
        <taxon>Agaricomycetes</taxon>
        <taxon>Cantharellales</taxon>
        <taxon>Tulasnellaceae</taxon>
        <taxon>Tulasnella</taxon>
    </lineage>
</organism>
<evidence type="ECO:0000313" key="2">
    <source>
        <dbReference type="Proteomes" id="UP000054248"/>
    </source>
</evidence>
<sequence length="56" mass="6334">MAEISQQIQFWIRAELRPVAGIAFWSKPLLSCSRFILRISVLFFPGSGLVLSSHPM</sequence>
<accession>A0A0C3QW52</accession>
<protein>
    <submittedName>
        <fullName evidence="1">Uncharacterized protein</fullName>
    </submittedName>
</protein>
<reference evidence="2" key="2">
    <citation type="submission" date="2015-01" db="EMBL/GenBank/DDBJ databases">
        <title>Evolutionary Origins and Diversification of the Mycorrhizal Mutualists.</title>
        <authorList>
            <consortium name="DOE Joint Genome Institute"/>
            <consortium name="Mycorrhizal Genomics Consortium"/>
            <person name="Kohler A."/>
            <person name="Kuo A."/>
            <person name="Nagy L.G."/>
            <person name="Floudas D."/>
            <person name="Copeland A."/>
            <person name="Barry K.W."/>
            <person name="Cichocki N."/>
            <person name="Veneault-Fourrey C."/>
            <person name="LaButti K."/>
            <person name="Lindquist E.A."/>
            <person name="Lipzen A."/>
            <person name="Lundell T."/>
            <person name="Morin E."/>
            <person name="Murat C."/>
            <person name="Riley R."/>
            <person name="Ohm R."/>
            <person name="Sun H."/>
            <person name="Tunlid A."/>
            <person name="Henrissat B."/>
            <person name="Grigoriev I.V."/>
            <person name="Hibbett D.S."/>
            <person name="Martin F."/>
        </authorList>
    </citation>
    <scope>NUCLEOTIDE SEQUENCE [LARGE SCALE GENOMIC DNA]</scope>
    <source>
        <strain evidence="2">MUT 4182</strain>
    </source>
</reference>
<dbReference type="AlphaFoldDB" id="A0A0C3QW52"/>